<name>A0ABI7XDA3_FELCA</name>
<proteinExistence type="predicted"/>
<feature type="transmembrane region" description="Helical" evidence="1">
    <location>
        <begin position="61"/>
        <end position="80"/>
    </location>
</feature>
<keyword evidence="1" id="KW-0812">Transmembrane</keyword>
<reference evidence="2" key="3">
    <citation type="submission" date="2025-09" db="UniProtKB">
        <authorList>
            <consortium name="Ensembl"/>
        </authorList>
    </citation>
    <scope>IDENTIFICATION</scope>
    <source>
        <strain evidence="2">breed Abyssinian</strain>
    </source>
</reference>
<evidence type="ECO:0000313" key="2">
    <source>
        <dbReference type="Ensembl" id="ENSFCTP00005020528.1"/>
    </source>
</evidence>
<keyword evidence="1" id="KW-0472">Membrane</keyword>
<accession>A0ABI7XDA3</accession>
<keyword evidence="3" id="KW-1185">Reference proteome</keyword>
<evidence type="ECO:0000256" key="1">
    <source>
        <dbReference type="SAM" id="Phobius"/>
    </source>
</evidence>
<feature type="transmembrane region" description="Helical" evidence="1">
    <location>
        <begin position="6"/>
        <end position="29"/>
    </location>
</feature>
<dbReference type="Ensembl" id="ENSFCTT00005031225.1">
    <property type="protein sequence ID" value="ENSFCTP00005020528.1"/>
    <property type="gene ID" value="ENSFCTG00005011169.1"/>
</dbReference>
<evidence type="ECO:0000313" key="3">
    <source>
        <dbReference type="Proteomes" id="UP000823872"/>
    </source>
</evidence>
<dbReference type="Proteomes" id="UP000823872">
    <property type="component" value="Chromosome C1"/>
</dbReference>
<dbReference type="GeneTree" id="ENSGT01140000286561"/>
<sequence>MSFVNIFPHSTGCLLVLLTVSFAVQKLFILTRFQQFMFPFVSLVSGDVPSKNLLWPRSKRLLPVFSSRILMVFCLTFRSFIHFEFIFVYGVKKWSSFILLCVTVQFSQHHLLKRLFPVGYSFLLCRR</sequence>
<organism evidence="2 3">
    <name type="scientific">Felis catus</name>
    <name type="common">Cat</name>
    <name type="synonym">Felis silvestris catus</name>
    <dbReference type="NCBI Taxonomy" id="9685"/>
    <lineage>
        <taxon>Eukaryota</taxon>
        <taxon>Metazoa</taxon>
        <taxon>Chordata</taxon>
        <taxon>Craniata</taxon>
        <taxon>Vertebrata</taxon>
        <taxon>Euteleostomi</taxon>
        <taxon>Mammalia</taxon>
        <taxon>Eutheria</taxon>
        <taxon>Laurasiatheria</taxon>
        <taxon>Carnivora</taxon>
        <taxon>Feliformia</taxon>
        <taxon>Felidae</taxon>
        <taxon>Felinae</taxon>
        <taxon>Felis</taxon>
    </lineage>
</organism>
<reference evidence="2" key="2">
    <citation type="submission" date="2025-08" db="UniProtKB">
        <authorList>
            <consortium name="Ensembl"/>
        </authorList>
    </citation>
    <scope>IDENTIFICATION</scope>
    <source>
        <strain evidence="2">breed Abyssinian</strain>
    </source>
</reference>
<reference evidence="2 3" key="1">
    <citation type="submission" date="2021-02" db="EMBL/GenBank/DDBJ databases">
        <title>Safari Cat Assemblies.</title>
        <authorList>
            <person name="Bredemeyer K.R."/>
            <person name="Murphy W.J."/>
        </authorList>
    </citation>
    <scope>NUCLEOTIDE SEQUENCE [LARGE SCALE GENOMIC DNA]</scope>
</reference>
<keyword evidence="1" id="KW-1133">Transmembrane helix</keyword>
<protein>
    <recommendedName>
        <fullName evidence="4">Secreted protein</fullName>
    </recommendedName>
</protein>
<evidence type="ECO:0008006" key="4">
    <source>
        <dbReference type="Google" id="ProtNLM"/>
    </source>
</evidence>